<keyword evidence="2" id="KW-0418">Kinase</keyword>
<dbReference type="EMBL" id="KZ451909">
    <property type="protein sequence ID" value="PKA63270.1"/>
    <property type="molecule type" value="Genomic_DNA"/>
</dbReference>
<dbReference type="GO" id="GO:0016301">
    <property type="term" value="F:kinase activity"/>
    <property type="evidence" value="ECO:0007669"/>
    <property type="project" value="UniProtKB-KW"/>
</dbReference>
<organism evidence="2 3">
    <name type="scientific">Apostasia shenzhenica</name>
    <dbReference type="NCBI Taxonomy" id="1088818"/>
    <lineage>
        <taxon>Eukaryota</taxon>
        <taxon>Viridiplantae</taxon>
        <taxon>Streptophyta</taxon>
        <taxon>Embryophyta</taxon>
        <taxon>Tracheophyta</taxon>
        <taxon>Spermatophyta</taxon>
        <taxon>Magnoliopsida</taxon>
        <taxon>Liliopsida</taxon>
        <taxon>Asparagales</taxon>
        <taxon>Orchidaceae</taxon>
        <taxon>Apostasioideae</taxon>
        <taxon>Apostasia</taxon>
    </lineage>
</organism>
<dbReference type="PANTHER" id="PTHR33312">
    <property type="entry name" value="MEMBRANE-ASSOCIATED KINASE REGULATOR 4-RELATED"/>
    <property type="match status" value="1"/>
</dbReference>
<dbReference type="GO" id="GO:0019210">
    <property type="term" value="F:kinase inhibitor activity"/>
    <property type="evidence" value="ECO:0007669"/>
    <property type="project" value="InterPro"/>
</dbReference>
<feature type="region of interest" description="Disordered" evidence="1">
    <location>
        <begin position="225"/>
        <end position="247"/>
    </location>
</feature>
<name>A0A2I0B666_9ASPA</name>
<dbReference type="STRING" id="1088818.A0A2I0B666"/>
<feature type="compositionally biased region" description="Low complexity" evidence="1">
    <location>
        <begin position="235"/>
        <end position="247"/>
    </location>
</feature>
<keyword evidence="2" id="KW-0808">Transferase</keyword>
<dbReference type="PANTHER" id="PTHR33312:SF21">
    <property type="entry name" value="MEMBRANE-ASSOCIATED KINASE REGULATOR 3-RELATED"/>
    <property type="match status" value="1"/>
</dbReference>
<protein>
    <submittedName>
        <fullName evidence="2">Putative membrane-associated kinase regulator 4</fullName>
    </submittedName>
</protein>
<reference evidence="2 3" key="1">
    <citation type="journal article" date="2017" name="Nature">
        <title>The Apostasia genome and the evolution of orchids.</title>
        <authorList>
            <person name="Zhang G.Q."/>
            <person name="Liu K.W."/>
            <person name="Li Z."/>
            <person name="Lohaus R."/>
            <person name="Hsiao Y.Y."/>
            <person name="Niu S.C."/>
            <person name="Wang J.Y."/>
            <person name="Lin Y.C."/>
            <person name="Xu Q."/>
            <person name="Chen L.J."/>
            <person name="Yoshida K."/>
            <person name="Fujiwara S."/>
            <person name="Wang Z.W."/>
            <person name="Zhang Y.Q."/>
            <person name="Mitsuda N."/>
            <person name="Wang M."/>
            <person name="Liu G.H."/>
            <person name="Pecoraro L."/>
            <person name="Huang H.X."/>
            <person name="Xiao X.J."/>
            <person name="Lin M."/>
            <person name="Wu X.Y."/>
            <person name="Wu W.L."/>
            <person name="Chen Y.Y."/>
            <person name="Chang S.B."/>
            <person name="Sakamoto S."/>
            <person name="Ohme-Takagi M."/>
            <person name="Yagi M."/>
            <person name="Zeng S.J."/>
            <person name="Shen C.Y."/>
            <person name="Yeh C.M."/>
            <person name="Luo Y.B."/>
            <person name="Tsai W.C."/>
            <person name="Van de Peer Y."/>
            <person name="Liu Z.J."/>
        </authorList>
    </citation>
    <scope>NUCLEOTIDE SEQUENCE [LARGE SCALE GENOMIC DNA]</scope>
    <source>
        <strain evidence="3">cv. Shenzhen</strain>
        <tissue evidence="2">Stem</tissue>
    </source>
</reference>
<keyword evidence="3" id="KW-1185">Reference proteome</keyword>
<feature type="compositionally biased region" description="Acidic residues" evidence="1">
    <location>
        <begin position="1"/>
        <end position="40"/>
    </location>
</feature>
<dbReference type="InterPro" id="IPR039620">
    <property type="entry name" value="BKI1/MAKR1/3/4"/>
</dbReference>
<evidence type="ECO:0000313" key="2">
    <source>
        <dbReference type="EMBL" id="PKA63270.1"/>
    </source>
</evidence>
<accession>A0A2I0B666</accession>
<feature type="region of interest" description="Disordered" evidence="1">
    <location>
        <begin position="1"/>
        <end position="78"/>
    </location>
</feature>
<sequence>MEEEEEDDYIDMAEEEEEEDYIDMGGGEEEEEEEEEEDYISMDISRPSISSFAPPLPSKDFEFQTPPPTAPQRQPISSPADELFYRGNLLPLLLPPRLLMLQSLLQTSPKSLLDAPFLLPSSINPSPPSSSSTPFTSCHVSQELNPEHIFFDCPTQSKKPWAKKLWFMKKLRASKAYFKSLFSKSTCSQDSCAVLKAKDCSNGRKKKNPEMAAAGWSHRRSFSDAIKRRNPPPHSSSSSSSSSSSFSSSNGLQVLKRSSSANSDVESSIQVAIAYCKKTQQCDWGTRNLNDVRFVSLSPEG</sequence>
<dbReference type="Proteomes" id="UP000236161">
    <property type="component" value="Unassembled WGS sequence"/>
</dbReference>
<proteinExistence type="predicted"/>
<dbReference type="OrthoDB" id="1938320at2759"/>
<evidence type="ECO:0000313" key="3">
    <source>
        <dbReference type="Proteomes" id="UP000236161"/>
    </source>
</evidence>
<evidence type="ECO:0000256" key="1">
    <source>
        <dbReference type="SAM" id="MobiDB-lite"/>
    </source>
</evidence>
<dbReference type="AlphaFoldDB" id="A0A2I0B666"/>
<gene>
    <name evidence="2" type="primary">MAKR4</name>
    <name evidence="2" type="ORF">AXF42_Ash017738</name>
</gene>
<dbReference type="GO" id="GO:0005886">
    <property type="term" value="C:plasma membrane"/>
    <property type="evidence" value="ECO:0007669"/>
    <property type="project" value="InterPro"/>
</dbReference>